<keyword evidence="2" id="KW-0472">Membrane</keyword>
<keyword evidence="2" id="KW-0812">Transmembrane</keyword>
<keyword evidence="2" id="KW-1133">Transmembrane helix</keyword>
<dbReference type="PANTHER" id="PTHR37813">
    <property type="entry name" value="FELS-2 PROPHAGE PROTEIN"/>
    <property type="match status" value="1"/>
</dbReference>
<reference evidence="4 5" key="1">
    <citation type="submission" date="2018-09" db="EMBL/GenBank/DDBJ databases">
        <title>Genome sequencing of Lachnoanaerobaculum umeaense DSM 23576.</title>
        <authorList>
            <person name="Kook J.-K."/>
            <person name="Park S.-N."/>
            <person name="Lim Y.K."/>
        </authorList>
    </citation>
    <scope>NUCLEOTIDE SEQUENCE [LARGE SCALE GENOMIC DNA]</scope>
    <source>
        <strain evidence="5">DSM 23576 \ CCUG 58757</strain>
    </source>
</reference>
<evidence type="ECO:0000313" key="4">
    <source>
        <dbReference type="EMBL" id="AYB00841.1"/>
    </source>
</evidence>
<dbReference type="PANTHER" id="PTHR37813:SF1">
    <property type="entry name" value="FELS-2 PROPHAGE PROTEIN"/>
    <property type="match status" value="1"/>
</dbReference>
<evidence type="ECO:0000256" key="1">
    <source>
        <dbReference type="ARBA" id="ARBA00022612"/>
    </source>
</evidence>
<gene>
    <name evidence="4" type="ORF">D4A81_09835</name>
</gene>
<dbReference type="NCBIfam" id="TIGR01760">
    <property type="entry name" value="tape_meas_TP901"/>
    <property type="match status" value="2"/>
</dbReference>
<evidence type="ECO:0000313" key="5">
    <source>
        <dbReference type="Proteomes" id="UP000265562"/>
    </source>
</evidence>
<dbReference type="Proteomes" id="UP000265562">
    <property type="component" value="Chromosome"/>
</dbReference>
<feature type="transmembrane region" description="Helical" evidence="2">
    <location>
        <begin position="489"/>
        <end position="510"/>
    </location>
</feature>
<dbReference type="InterPro" id="IPR010090">
    <property type="entry name" value="Phage_tape_meas"/>
</dbReference>
<evidence type="ECO:0000259" key="3">
    <source>
        <dbReference type="Pfam" id="PF10145"/>
    </source>
</evidence>
<organism evidence="4 5">
    <name type="scientific">Lachnoanaerobaculum umeaense</name>
    <dbReference type="NCBI Taxonomy" id="617123"/>
    <lineage>
        <taxon>Bacteria</taxon>
        <taxon>Bacillati</taxon>
        <taxon>Bacillota</taxon>
        <taxon>Clostridia</taxon>
        <taxon>Lachnospirales</taxon>
        <taxon>Lachnospiraceae</taxon>
        <taxon>Lachnoanaerobaculum</taxon>
    </lineage>
</organism>
<accession>A0A385Q3F4</accession>
<keyword evidence="5" id="KW-1185">Reference proteome</keyword>
<proteinExistence type="predicted"/>
<name>A0A385Q3F4_9FIRM</name>
<protein>
    <submittedName>
        <fullName evidence="4">Phage tail tape measure protein</fullName>
    </submittedName>
</protein>
<feature type="domain" description="Phage tail tape measure protein" evidence="3">
    <location>
        <begin position="83"/>
        <end position="266"/>
    </location>
</feature>
<keyword evidence="1" id="KW-1188">Viral release from host cell</keyword>
<evidence type="ECO:0000256" key="2">
    <source>
        <dbReference type="SAM" id="Phobius"/>
    </source>
</evidence>
<feature type="transmembrane region" description="Helical" evidence="2">
    <location>
        <begin position="450"/>
        <end position="469"/>
    </location>
</feature>
<dbReference type="OrthoDB" id="28713at2"/>
<dbReference type="AlphaFoldDB" id="A0A385Q3F4"/>
<dbReference type="KEGG" id="lua:D4A81_09835"/>
<sequence>MRIKIGGRVDASLGNATKQAISNIEGGLSKFESRMKTIGKVVAGVTAGLAGAATVMGSNFEAQMKTVQAISGSSEAQLDILSEKAKEMGIKTVFSATEAGKALEYMAMAGWKTADMTQGISGIMNLAAASGEDLAMVSDIVTDALTAFGLKASDSAHFSDVLAAASSNSNTNVAMLGESFKYVAPVAGALGYKVEDVAVGLGLMANQGIKAGMSGRAMKNILSNMTKPTKEMAAAMQTLGVRLTDDSGNMLSFMDIMKNLRKGFAGGNLSAKEFGENLQTISDGLENGEISEGEYIEKMETLMTSMYGTGAAEKARLANMLAGKQGMTGLLAIVNSSEEDFNKLTSAIQNADGAAEDMANTRLDNLQGDVKLAQSALEGLAIQVYEDSKGPMREGVQIFTKSIQDLNAYIIKSGLAKNIGRALSKGLKQMEGAGKGIIEFGKFAMKHSSVILGLLSGMAAGYATLKAVVIGNKIASGISSITMALSNPVTGAIVVGALAVSAIVGVTTALKAMRVEAGNRSLSKHFGDLSLSMKEVDIVADRLVSSKSLEGVRTAMKSFDEATKSMDSFTNSLSAVRKLNWQVGMGIKLSDEDNAAYKDGVENMISSLKQSVTSEQYGMDMNLASILGDNPNMEGIRASFNNYYTSVYSELDKLGEEMKTAVNDAFNDGILDIDEAKHLEELEKQMADMKAKLANDNLQSSFDVINASGLGNLTPESFKDIISKTTEKANEAMATFSESQEKALASLHAQYKDGFLSEGEFNRQYDIIINSILDNQGKTIGMAVSSLTKNIKDSYSTEMQDLMPELNDVVNNAINNEGNLYALKEQGAIAFTGIKDSLLDGMKVDSATKEAMSQLYKELQPDMEKMNAIAESYKKAGLQIPDELANALHEAATVGALAGDESSLWYLYGEKIANDPNYAEILSTMQKQGVEIPQALLNGLQASGVLDQAGNIVYGKINNSVQSAMASPIKAVAKFNLEATYNVSPNVLSNGARNEAIRSISNRTLSQKAKGIYDLPAYARLPAYASGGIIEKPTLATFAEDGPEAAIPLDGSPRAISLWQRAGEILGTLDGKSKASGSLEKLEGTDTSGSNVVVNFSPVQNFSAGTTAEEVQRVNELSFEEFKKMFDRYVKDNRRLGFT</sequence>
<dbReference type="EMBL" id="CP032364">
    <property type="protein sequence ID" value="AYB00841.1"/>
    <property type="molecule type" value="Genomic_DNA"/>
</dbReference>
<dbReference type="Pfam" id="PF10145">
    <property type="entry name" value="PhageMin_Tail"/>
    <property type="match status" value="1"/>
</dbReference>